<accession>A0A2S6GMS2</accession>
<gene>
    <name evidence="1" type="ORF">CLV40_110177</name>
</gene>
<evidence type="ECO:0000313" key="1">
    <source>
        <dbReference type="EMBL" id="PPK66473.1"/>
    </source>
</evidence>
<reference evidence="1 2" key="1">
    <citation type="submission" date="2018-02" db="EMBL/GenBank/DDBJ databases">
        <title>Genomic Encyclopedia of Archaeal and Bacterial Type Strains, Phase II (KMG-II): from individual species to whole genera.</title>
        <authorList>
            <person name="Goeker M."/>
        </authorList>
    </citation>
    <scope>NUCLEOTIDE SEQUENCE [LARGE SCALE GENOMIC DNA]</scope>
    <source>
        <strain evidence="1 2">YU 961-1</strain>
    </source>
</reference>
<comment type="caution">
    <text evidence="1">The sequence shown here is derived from an EMBL/GenBank/DDBJ whole genome shotgun (WGS) entry which is preliminary data.</text>
</comment>
<dbReference type="RefSeq" id="WP_104480441.1">
    <property type="nucleotide sequence ID" value="NZ_CP154825.1"/>
</dbReference>
<keyword evidence="2" id="KW-1185">Reference proteome</keyword>
<sequence length="109" mass="11854">MSTADQWHVAWAAALDRLEADVDSAEALLNDEHMLRELPKFDPWNPPQGLGPLPIDLRPRADAVLRRQLEVASKVAAAMTSAAMHTLVLGKMSGDAKDPARPSYVDVAL</sequence>
<proteinExistence type="predicted"/>
<name>A0A2S6GMS2_9PSEU</name>
<dbReference type="OrthoDB" id="3695729at2"/>
<dbReference type="AlphaFoldDB" id="A0A2S6GMS2"/>
<evidence type="ECO:0000313" key="2">
    <source>
        <dbReference type="Proteomes" id="UP000239203"/>
    </source>
</evidence>
<dbReference type="EMBL" id="PTIX01000010">
    <property type="protein sequence ID" value="PPK66473.1"/>
    <property type="molecule type" value="Genomic_DNA"/>
</dbReference>
<organism evidence="1 2">
    <name type="scientific">Actinokineospora auranticolor</name>
    <dbReference type="NCBI Taxonomy" id="155976"/>
    <lineage>
        <taxon>Bacteria</taxon>
        <taxon>Bacillati</taxon>
        <taxon>Actinomycetota</taxon>
        <taxon>Actinomycetes</taxon>
        <taxon>Pseudonocardiales</taxon>
        <taxon>Pseudonocardiaceae</taxon>
        <taxon>Actinokineospora</taxon>
    </lineage>
</organism>
<dbReference type="Proteomes" id="UP000239203">
    <property type="component" value="Unassembled WGS sequence"/>
</dbReference>
<protein>
    <submittedName>
        <fullName evidence="1">Uncharacterized protein</fullName>
    </submittedName>
</protein>